<comment type="caution">
    <text evidence="1">The sequence shown here is derived from an EMBL/GenBank/DDBJ whole genome shotgun (WGS) entry which is preliminary data.</text>
</comment>
<feature type="non-terminal residue" evidence="1">
    <location>
        <position position="50"/>
    </location>
</feature>
<dbReference type="AlphaFoldDB" id="A0A0F9ERI6"/>
<gene>
    <name evidence="1" type="ORF">LCGC14_2334730</name>
</gene>
<protein>
    <submittedName>
        <fullName evidence="1">Uncharacterized protein</fullName>
    </submittedName>
</protein>
<sequence>MIIDTTQTKIERDLQLADVQEQLRLTANDPNLTICNGHIWFGSVHTADSW</sequence>
<reference evidence="1" key="1">
    <citation type="journal article" date="2015" name="Nature">
        <title>Complex archaea that bridge the gap between prokaryotes and eukaryotes.</title>
        <authorList>
            <person name="Spang A."/>
            <person name="Saw J.H."/>
            <person name="Jorgensen S.L."/>
            <person name="Zaremba-Niedzwiedzka K."/>
            <person name="Martijn J."/>
            <person name="Lind A.E."/>
            <person name="van Eijk R."/>
            <person name="Schleper C."/>
            <person name="Guy L."/>
            <person name="Ettema T.J."/>
        </authorList>
    </citation>
    <scope>NUCLEOTIDE SEQUENCE</scope>
</reference>
<name>A0A0F9ERI6_9ZZZZ</name>
<organism evidence="1">
    <name type="scientific">marine sediment metagenome</name>
    <dbReference type="NCBI Taxonomy" id="412755"/>
    <lineage>
        <taxon>unclassified sequences</taxon>
        <taxon>metagenomes</taxon>
        <taxon>ecological metagenomes</taxon>
    </lineage>
</organism>
<evidence type="ECO:0000313" key="1">
    <source>
        <dbReference type="EMBL" id="KKL47515.1"/>
    </source>
</evidence>
<proteinExistence type="predicted"/>
<dbReference type="EMBL" id="LAZR01033634">
    <property type="protein sequence ID" value="KKL47515.1"/>
    <property type="molecule type" value="Genomic_DNA"/>
</dbReference>
<accession>A0A0F9ERI6</accession>